<sequence length="67" mass="7380">MDLNYLLHRQQVSLMKAAAAVCREARYSHALMAQGYARRINARVDGLRDSETPLMDEALHPAGLAAA</sequence>
<dbReference type="RefSeq" id="WP_066492094.1">
    <property type="nucleotide sequence ID" value="NZ_JAIEOT010000085.1"/>
</dbReference>
<proteinExistence type="predicted"/>
<evidence type="ECO:0000313" key="2">
    <source>
        <dbReference type="Proteomes" id="UP000218784"/>
    </source>
</evidence>
<protein>
    <submittedName>
        <fullName evidence="1">Uncharacterized protein</fullName>
    </submittedName>
</protein>
<evidence type="ECO:0000313" key="1">
    <source>
        <dbReference type="EMBL" id="PCG10313.1"/>
    </source>
</evidence>
<name>A0A2A4I234_9SPHN</name>
<accession>A0A2A4I234</accession>
<reference evidence="1 2" key="1">
    <citation type="submission" date="2017-09" db="EMBL/GenBank/DDBJ databases">
        <title>Sphingomonas ginsenosidimutans KACC 14949, whole genome shotgun sequence.</title>
        <authorList>
            <person name="Feng G."/>
            <person name="Zhu H."/>
        </authorList>
    </citation>
    <scope>NUCLEOTIDE SEQUENCE [LARGE SCALE GENOMIC DNA]</scope>
    <source>
        <strain evidence="1 2">KACC 14949</strain>
    </source>
</reference>
<keyword evidence="2" id="KW-1185">Reference proteome</keyword>
<dbReference type="EMBL" id="NWVD01000001">
    <property type="protein sequence ID" value="PCG10313.1"/>
    <property type="molecule type" value="Genomic_DNA"/>
</dbReference>
<organism evidence="1 2">
    <name type="scientific">Sphingomonas ginsenosidimutans</name>
    <dbReference type="NCBI Taxonomy" id="862134"/>
    <lineage>
        <taxon>Bacteria</taxon>
        <taxon>Pseudomonadati</taxon>
        <taxon>Pseudomonadota</taxon>
        <taxon>Alphaproteobacteria</taxon>
        <taxon>Sphingomonadales</taxon>
        <taxon>Sphingomonadaceae</taxon>
        <taxon>Sphingomonas</taxon>
    </lineage>
</organism>
<dbReference type="AlphaFoldDB" id="A0A2A4I234"/>
<comment type="caution">
    <text evidence="1">The sequence shown here is derived from an EMBL/GenBank/DDBJ whole genome shotgun (WGS) entry which is preliminary data.</text>
</comment>
<gene>
    <name evidence="1" type="ORF">COA17_02380</name>
</gene>
<dbReference type="Proteomes" id="UP000218784">
    <property type="component" value="Unassembled WGS sequence"/>
</dbReference>